<dbReference type="GO" id="GO:0005829">
    <property type="term" value="C:cytosol"/>
    <property type="evidence" value="ECO:0007669"/>
    <property type="project" value="TreeGrafter"/>
</dbReference>
<sequence length="828" mass="94070">MNEKKEDDDMSHFVRELKFGENKLKIRQRCIGHVSCVVWDSAIVACHYFIRHQSFWKKKKVLELGAGTGVCSILLAALGADVVATDSSEGINLLERNIQENQEMITRNEGSVKAEVLDWNNPCDKPLSFDVILMVDVIYYLGALEGLVRLVLRSDAAMIICCYEVRDIGEPKIAQERFFEMISPFFGIYPVADEHLDDIYKSPDIKVLRLVRKTIRIYYPVIEIMYDPSSSANINEATVDHFSLDWTIDFFKFQISGSVVLSIHIIKPTDKIILDSQSLEVASIKADNEIVNYRVENAGILGEKIIIDVGKRKDGDKFNLSVIYNTGEKCSALQFLKAEQTVTKAKPYLFSQCQPIHARSIVPCMDTPSVKQTYDAMVAVPSDLMCLMSAVAIGQPQEVGKLKKYSFKQSIRIPSYLLAIVVGLMEKRDLSIRCAIWAEPTVIDKAFYEFGETEKILKTAENLIGKYEWGRYDLVVLPSSFPFGGMENPCLTFVTPTLLAGDRSAAYVIAHEISHSWTGNLVSNANWEHFWLNEGFTTFLERKIVGELEGEKERQFQAQCGWEEGLVSAVKEQYSDDHPLTKLIPDLQNRDPDDAYSLIPYEKGSALLMVLEQKLGITQFGGFLKKYIEKFAQKSIVTDDWKAFLYQYFLDKKNILDAIDWDNCLYDTGIPKIKPLFDNTAMREVVALAEEWAKMKDSEIMNIDNSKYLSLSTLQKEKVLSHLRLAKVPPLSHAKLARLDEVNQFSKTGNCDILSSWIQLCLKNHWKDIIPVAFDFVTQQGRIKYVRPIYRDLFLWSESAGRAIELFMKNAPSMHPITVSVVGKLIPK</sequence>
<dbReference type="FunFam" id="3.30.2010.30:FF:000001">
    <property type="entry name" value="Leukotriene A(4) hydrolase"/>
    <property type="match status" value="1"/>
</dbReference>
<keyword evidence="14" id="KW-1185">Reference proteome</keyword>
<keyword evidence="12" id="KW-0472">Membrane</keyword>
<evidence type="ECO:0000256" key="6">
    <source>
        <dbReference type="ARBA" id="ARBA00022801"/>
    </source>
</evidence>
<dbReference type="Proteomes" id="UP000095285">
    <property type="component" value="Unassembled WGS sequence"/>
</dbReference>
<dbReference type="InterPro" id="IPR001930">
    <property type="entry name" value="Peptidase_M1"/>
</dbReference>
<keyword evidence="5 11" id="KW-0479">Metal-binding</keyword>
<keyword evidence="3" id="KW-0963">Cytoplasm</keyword>
<dbReference type="InterPro" id="IPR027268">
    <property type="entry name" value="Peptidase_M4/M1_CTD_sf"/>
</dbReference>
<dbReference type="FunFam" id="2.60.40.1730:FF:000004">
    <property type="entry name" value="Leukotriene A(4) hydrolase"/>
    <property type="match status" value="1"/>
</dbReference>
<dbReference type="PANTHER" id="PTHR45726:SF3">
    <property type="entry name" value="LEUKOTRIENE A-4 HYDROLASE"/>
    <property type="match status" value="1"/>
</dbReference>
<feature type="binding site" evidence="10">
    <location>
        <begin position="352"/>
        <end position="354"/>
    </location>
    <ligand>
        <name>a peptide</name>
        <dbReference type="ChEBI" id="CHEBI:60466"/>
    </ligand>
</feature>
<dbReference type="GO" id="GO:0006508">
    <property type="term" value="P:proteolysis"/>
    <property type="evidence" value="ECO:0007669"/>
    <property type="project" value="UniProtKB-KW"/>
</dbReference>
<dbReference type="Gene3D" id="1.25.40.320">
    <property type="entry name" value="Peptidase M1, leukotriene A4 hydrolase/aminopeptidase C-terminal domain"/>
    <property type="match status" value="1"/>
</dbReference>
<dbReference type="PRINTS" id="PR00756">
    <property type="entry name" value="ALADIPTASE"/>
</dbReference>
<dbReference type="InterPro" id="IPR019410">
    <property type="entry name" value="Methyltransf_16"/>
</dbReference>
<feature type="binding site" evidence="11">
    <location>
        <position position="511"/>
    </location>
    <ligand>
        <name>Zn(2+)</name>
        <dbReference type="ChEBI" id="CHEBI:29105"/>
        <note>catalytic</note>
    </ligand>
</feature>
<gene>
    <name evidence="15" type="primary">LOAG_03827</name>
</gene>
<dbReference type="SUPFAM" id="SSF48371">
    <property type="entry name" value="ARM repeat"/>
    <property type="match status" value="1"/>
</dbReference>
<comment type="cofactor">
    <cofactor evidence="11">
        <name>Zn(2+)</name>
        <dbReference type="ChEBI" id="CHEBI:29105"/>
    </cofactor>
    <text evidence="11">Binds 1 zinc ion per subunit.</text>
</comment>
<feature type="domain" description="Peptidase M1 leukotriene A4 hydrolase/aminopeptidase C-terminal" evidence="13">
    <location>
        <begin position="680"/>
        <end position="826"/>
    </location>
</feature>
<dbReference type="SMART" id="SM01263">
    <property type="entry name" value="Leuk-A4-hydro_C"/>
    <property type="match status" value="1"/>
</dbReference>
<evidence type="ECO:0000256" key="12">
    <source>
        <dbReference type="SAM" id="Phobius"/>
    </source>
</evidence>
<evidence type="ECO:0000313" key="14">
    <source>
        <dbReference type="Proteomes" id="UP000095285"/>
    </source>
</evidence>
<evidence type="ECO:0000256" key="9">
    <source>
        <dbReference type="PIRSR" id="PIRSR634015-1"/>
    </source>
</evidence>
<dbReference type="SUPFAM" id="SSF55486">
    <property type="entry name" value="Metalloproteases ('zincins'), catalytic domain"/>
    <property type="match status" value="1"/>
</dbReference>
<dbReference type="InterPro" id="IPR029063">
    <property type="entry name" value="SAM-dependent_MTases_sf"/>
</dbReference>
<feature type="binding site" evidence="10">
    <location>
        <begin position="482"/>
        <end position="487"/>
    </location>
    <ligand>
        <name>a peptide</name>
        <dbReference type="ChEBI" id="CHEBI:60466"/>
    </ligand>
</feature>
<dbReference type="GO" id="GO:0004301">
    <property type="term" value="F:epoxide hydrolase activity"/>
    <property type="evidence" value="ECO:0007669"/>
    <property type="project" value="TreeGrafter"/>
</dbReference>
<dbReference type="SUPFAM" id="SSF53335">
    <property type="entry name" value="S-adenosyl-L-methionine-dependent methyltransferases"/>
    <property type="match status" value="1"/>
</dbReference>
<evidence type="ECO:0000256" key="11">
    <source>
        <dbReference type="PIRSR" id="PIRSR634015-3"/>
    </source>
</evidence>
<keyword evidence="12" id="KW-1133">Transmembrane helix</keyword>
<dbReference type="Gene3D" id="3.30.2010.30">
    <property type="match status" value="1"/>
</dbReference>
<dbReference type="STRING" id="7209.A0A1I7VA52"/>
<feature type="binding site" evidence="11">
    <location>
        <position position="515"/>
    </location>
    <ligand>
        <name>Zn(2+)</name>
        <dbReference type="ChEBI" id="CHEBI:29105"/>
        <note>catalytic</note>
    </ligand>
</feature>
<dbReference type="Pfam" id="PF17900">
    <property type="entry name" value="Peptidase_M1_N"/>
    <property type="match status" value="1"/>
</dbReference>
<dbReference type="AlphaFoldDB" id="A0A1I7VA52"/>
<keyword evidence="7 11" id="KW-0862">Zinc</keyword>
<evidence type="ECO:0000256" key="8">
    <source>
        <dbReference type="ARBA" id="ARBA00023049"/>
    </source>
</evidence>
<dbReference type="InterPro" id="IPR015211">
    <property type="entry name" value="Peptidase_M1_C"/>
</dbReference>
<evidence type="ECO:0000259" key="13">
    <source>
        <dbReference type="SMART" id="SM01263"/>
    </source>
</evidence>
<feature type="transmembrane region" description="Helical" evidence="12">
    <location>
        <begin position="61"/>
        <end position="80"/>
    </location>
</feature>
<dbReference type="InterPro" id="IPR049980">
    <property type="entry name" value="LTA4H_cat"/>
</dbReference>
<evidence type="ECO:0000256" key="2">
    <source>
        <dbReference type="ARBA" id="ARBA00010136"/>
    </source>
</evidence>
<organism evidence="14 15">
    <name type="scientific">Loa loa</name>
    <name type="common">Eye worm</name>
    <name type="synonym">Filaria loa</name>
    <dbReference type="NCBI Taxonomy" id="7209"/>
    <lineage>
        <taxon>Eukaryota</taxon>
        <taxon>Metazoa</taxon>
        <taxon>Ecdysozoa</taxon>
        <taxon>Nematoda</taxon>
        <taxon>Chromadorea</taxon>
        <taxon>Rhabditida</taxon>
        <taxon>Spirurina</taxon>
        <taxon>Spiruromorpha</taxon>
        <taxon>Filarioidea</taxon>
        <taxon>Onchocercidae</taxon>
        <taxon>Loa</taxon>
    </lineage>
</organism>
<dbReference type="InterPro" id="IPR045357">
    <property type="entry name" value="Aminopeptidase_N-like_N"/>
</dbReference>
<dbReference type="GO" id="GO:0043171">
    <property type="term" value="P:peptide catabolic process"/>
    <property type="evidence" value="ECO:0007669"/>
    <property type="project" value="TreeGrafter"/>
</dbReference>
<dbReference type="OrthoDB" id="79562at2759"/>
<dbReference type="InterPro" id="IPR034015">
    <property type="entry name" value="M1_LTA4H"/>
</dbReference>
<accession>A0A1I7VA52</accession>
<dbReference type="CDD" id="cd02440">
    <property type="entry name" value="AdoMet_MTases"/>
    <property type="match status" value="1"/>
</dbReference>
<keyword evidence="12" id="KW-0812">Transmembrane</keyword>
<dbReference type="eggNOG" id="KOG1047">
    <property type="taxonomic scope" value="Eukaryota"/>
</dbReference>
<evidence type="ECO:0000256" key="10">
    <source>
        <dbReference type="PIRSR" id="PIRSR634015-2"/>
    </source>
</evidence>
<dbReference type="InterPro" id="IPR042097">
    <property type="entry name" value="Aminopeptidase_N-like_N_sf"/>
</dbReference>
<dbReference type="Pfam" id="PF09127">
    <property type="entry name" value="Leuk-A4-hydro_C"/>
    <property type="match status" value="1"/>
</dbReference>
<feature type="binding site" evidence="10">
    <location>
        <begin position="782"/>
        <end position="784"/>
    </location>
    <ligand>
        <name>a peptide</name>
        <dbReference type="ChEBI" id="CHEBI:60466"/>
    </ligand>
</feature>
<name>A0A1I7VA52_LOALO</name>
<keyword evidence="8" id="KW-0482">Metalloprotease</keyword>
<dbReference type="InterPro" id="IPR014782">
    <property type="entry name" value="Peptidase_M1_dom"/>
</dbReference>
<dbReference type="WBParaSite" id="EN70_11551">
    <property type="protein sequence ID" value="EN70_11551"/>
    <property type="gene ID" value="EN70_11551"/>
</dbReference>
<dbReference type="CDD" id="cd09599">
    <property type="entry name" value="M1_LTA4H"/>
    <property type="match status" value="1"/>
</dbReference>
<evidence type="ECO:0000256" key="3">
    <source>
        <dbReference type="ARBA" id="ARBA00022490"/>
    </source>
</evidence>
<comment type="similarity">
    <text evidence="2">Belongs to the peptidase M1 family.</text>
</comment>
<dbReference type="GO" id="GO:0004177">
    <property type="term" value="F:aminopeptidase activity"/>
    <property type="evidence" value="ECO:0007669"/>
    <property type="project" value="TreeGrafter"/>
</dbReference>
<evidence type="ECO:0000256" key="5">
    <source>
        <dbReference type="ARBA" id="ARBA00022723"/>
    </source>
</evidence>
<evidence type="ECO:0000256" key="7">
    <source>
        <dbReference type="ARBA" id="ARBA00022833"/>
    </source>
</evidence>
<dbReference type="InterPro" id="IPR016024">
    <property type="entry name" value="ARM-type_fold"/>
</dbReference>
<dbReference type="PANTHER" id="PTHR45726">
    <property type="entry name" value="LEUKOTRIENE A-4 HYDROLASE"/>
    <property type="match status" value="1"/>
</dbReference>
<dbReference type="FunFam" id="1.10.390.10:FF:000003">
    <property type="entry name" value="Leukotriene A(4) hydrolase"/>
    <property type="match status" value="1"/>
</dbReference>
<evidence type="ECO:0000256" key="1">
    <source>
        <dbReference type="ARBA" id="ARBA00004496"/>
    </source>
</evidence>
<evidence type="ECO:0000256" key="4">
    <source>
        <dbReference type="ARBA" id="ARBA00022670"/>
    </source>
</evidence>
<dbReference type="InParanoid" id="A0A1I7VA52"/>
<dbReference type="GO" id="GO:0008270">
    <property type="term" value="F:zinc ion binding"/>
    <property type="evidence" value="ECO:0007669"/>
    <property type="project" value="InterPro"/>
</dbReference>
<dbReference type="Gene3D" id="1.10.390.10">
    <property type="entry name" value="Neutral Protease Domain 2"/>
    <property type="match status" value="1"/>
</dbReference>
<dbReference type="SUPFAM" id="SSF63737">
    <property type="entry name" value="Leukotriene A4 hydrolase N-terminal domain"/>
    <property type="match status" value="1"/>
</dbReference>
<feature type="active site" description="Proton donor" evidence="9">
    <location>
        <position position="601"/>
    </location>
</feature>
<feature type="active site" description="Proton acceptor" evidence="9">
    <location>
        <position position="512"/>
    </location>
</feature>
<dbReference type="GO" id="GO:0008237">
    <property type="term" value="F:metallopeptidase activity"/>
    <property type="evidence" value="ECO:0007669"/>
    <property type="project" value="UniProtKB-KW"/>
</dbReference>
<dbReference type="InterPro" id="IPR038502">
    <property type="entry name" value="M1_LTA-4_hydro/amino_C_sf"/>
</dbReference>
<dbReference type="Gene3D" id="3.40.50.150">
    <property type="entry name" value="Vaccinia Virus protein VP39"/>
    <property type="match status" value="1"/>
</dbReference>
<keyword evidence="6" id="KW-0378">Hydrolase</keyword>
<dbReference type="Pfam" id="PF01433">
    <property type="entry name" value="Peptidase_M1"/>
    <property type="match status" value="1"/>
</dbReference>
<protein>
    <submittedName>
        <fullName evidence="15">Leukotriene A4 hydrolase</fullName>
    </submittedName>
</protein>
<dbReference type="Pfam" id="PF10294">
    <property type="entry name" value="Methyltransf_16"/>
    <property type="match status" value="1"/>
</dbReference>
<reference evidence="15" key="2">
    <citation type="submission" date="2016-11" db="UniProtKB">
        <authorList>
            <consortium name="WormBaseParasite"/>
        </authorList>
    </citation>
    <scope>IDENTIFICATION</scope>
</reference>
<dbReference type="FunCoup" id="A0A1I7VA52">
    <property type="interactions" value="1326"/>
</dbReference>
<evidence type="ECO:0000313" key="15">
    <source>
        <dbReference type="WBParaSite" id="EN70_11551"/>
    </source>
</evidence>
<feature type="binding site" evidence="11">
    <location>
        <position position="534"/>
    </location>
    <ligand>
        <name>Zn(2+)</name>
        <dbReference type="ChEBI" id="CHEBI:29105"/>
        <note>catalytic</note>
    </ligand>
</feature>
<reference evidence="14" key="1">
    <citation type="submission" date="2012-04" db="EMBL/GenBank/DDBJ databases">
        <title>The Genome Sequence of Loa loa.</title>
        <authorList>
            <consortium name="The Broad Institute Genome Sequencing Platform"/>
            <consortium name="Broad Institute Genome Sequencing Center for Infectious Disease"/>
            <person name="Nutman T.B."/>
            <person name="Fink D.L."/>
            <person name="Russ C."/>
            <person name="Young S."/>
            <person name="Zeng Q."/>
            <person name="Gargeya S."/>
            <person name="Alvarado L."/>
            <person name="Berlin A."/>
            <person name="Chapman S.B."/>
            <person name="Chen Z."/>
            <person name="Freedman E."/>
            <person name="Gellesch M."/>
            <person name="Goldberg J."/>
            <person name="Griggs A."/>
            <person name="Gujja S."/>
            <person name="Heilman E.R."/>
            <person name="Heiman D."/>
            <person name="Howarth C."/>
            <person name="Mehta T."/>
            <person name="Neiman D."/>
            <person name="Pearson M."/>
            <person name="Roberts A."/>
            <person name="Saif S."/>
            <person name="Shea T."/>
            <person name="Shenoy N."/>
            <person name="Sisk P."/>
            <person name="Stolte C."/>
            <person name="Sykes S."/>
            <person name="White J."/>
            <person name="Yandava C."/>
            <person name="Haas B."/>
            <person name="Henn M.R."/>
            <person name="Nusbaum C."/>
            <person name="Birren B."/>
        </authorList>
    </citation>
    <scope>NUCLEOTIDE SEQUENCE [LARGE SCALE GENOMIC DNA]</scope>
</reference>
<comment type="subcellular location">
    <subcellularLocation>
        <location evidence="1">Cytoplasm</location>
    </subcellularLocation>
</comment>
<proteinExistence type="inferred from homology"/>
<dbReference type="Gene3D" id="2.60.40.1730">
    <property type="entry name" value="tricorn interacting facor f3 domain"/>
    <property type="match status" value="1"/>
</dbReference>
<keyword evidence="4" id="KW-0645">Protease</keyword>